<evidence type="ECO:0000256" key="2">
    <source>
        <dbReference type="ARBA" id="ARBA00011881"/>
    </source>
</evidence>
<dbReference type="SUPFAM" id="SSF51735">
    <property type="entry name" value="NAD(P)-binding Rossmann-fold domains"/>
    <property type="match status" value="1"/>
</dbReference>
<proteinExistence type="predicted"/>
<keyword evidence="4" id="KW-0521">NADP</keyword>
<keyword evidence="8" id="KW-1185">Reference proteome</keyword>
<organism evidence="7 8">
    <name type="scientific">Leifsonella bigeumensis</name>
    <dbReference type="NCBI Taxonomy" id="433643"/>
    <lineage>
        <taxon>Bacteria</taxon>
        <taxon>Bacillati</taxon>
        <taxon>Actinomycetota</taxon>
        <taxon>Actinomycetes</taxon>
        <taxon>Micrococcales</taxon>
        <taxon>Microbacteriaceae</taxon>
        <taxon>Leifsonella</taxon>
    </lineage>
</organism>
<evidence type="ECO:0000256" key="5">
    <source>
        <dbReference type="ARBA" id="ARBA00022884"/>
    </source>
</evidence>
<dbReference type="Pfam" id="PF13602">
    <property type="entry name" value="ADH_zinc_N_2"/>
    <property type="match status" value="1"/>
</dbReference>
<keyword evidence="3" id="KW-0963">Cytoplasm</keyword>
<evidence type="ECO:0000313" key="7">
    <source>
        <dbReference type="EMBL" id="GAA3747678.1"/>
    </source>
</evidence>
<dbReference type="InterPro" id="IPR002364">
    <property type="entry name" value="Quin_OxRdtase/zeta-crystal_CS"/>
</dbReference>
<comment type="caution">
    <text evidence="7">The sequence shown here is derived from an EMBL/GenBank/DDBJ whole genome shotgun (WGS) entry which is preliminary data.</text>
</comment>
<dbReference type="EMBL" id="BAABAE010000003">
    <property type="protein sequence ID" value="GAA3747678.1"/>
    <property type="molecule type" value="Genomic_DNA"/>
</dbReference>
<evidence type="ECO:0000259" key="6">
    <source>
        <dbReference type="SMART" id="SM00829"/>
    </source>
</evidence>
<dbReference type="InterPro" id="IPR020843">
    <property type="entry name" value="ER"/>
</dbReference>
<dbReference type="InterPro" id="IPR013154">
    <property type="entry name" value="ADH-like_N"/>
</dbReference>
<dbReference type="InterPro" id="IPR036291">
    <property type="entry name" value="NAD(P)-bd_dom_sf"/>
</dbReference>
<gene>
    <name evidence="7" type="ORF">GCM10022239_23980</name>
</gene>
<dbReference type="Gene3D" id="3.40.50.720">
    <property type="entry name" value="NAD(P)-binding Rossmann-like Domain"/>
    <property type="match status" value="1"/>
</dbReference>
<dbReference type="RefSeq" id="WP_344756967.1">
    <property type="nucleotide sequence ID" value="NZ_BAABAE010000003.1"/>
</dbReference>
<dbReference type="SUPFAM" id="SSF50129">
    <property type="entry name" value="GroES-like"/>
    <property type="match status" value="1"/>
</dbReference>
<evidence type="ECO:0000256" key="3">
    <source>
        <dbReference type="ARBA" id="ARBA00022490"/>
    </source>
</evidence>
<keyword evidence="5" id="KW-0694">RNA-binding</keyword>
<dbReference type="PANTHER" id="PTHR44154">
    <property type="entry name" value="QUINONE OXIDOREDUCTASE"/>
    <property type="match status" value="1"/>
</dbReference>
<accession>A0ABP7FYS2</accession>
<evidence type="ECO:0000313" key="8">
    <source>
        <dbReference type="Proteomes" id="UP001501004"/>
    </source>
</evidence>
<feature type="domain" description="Enoyl reductase (ER)" evidence="6">
    <location>
        <begin position="11"/>
        <end position="305"/>
    </location>
</feature>
<evidence type="ECO:0000256" key="4">
    <source>
        <dbReference type="ARBA" id="ARBA00022857"/>
    </source>
</evidence>
<dbReference type="InterPro" id="IPR051603">
    <property type="entry name" value="Zinc-ADH_QOR/CCCR"/>
</dbReference>
<dbReference type="Pfam" id="PF08240">
    <property type="entry name" value="ADH_N"/>
    <property type="match status" value="1"/>
</dbReference>
<protein>
    <submittedName>
        <fullName evidence="7">NADP-dependent oxidoreductase</fullName>
    </submittedName>
</protein>
<dbReference type="SMART" id="SM00829">
    <property type="entry name" value="PKS_ER"/>
    <property type="match status" value="1"/>
</dbReference>
<comment type="subunit">
    <text evidence="2">Homotetramer.</text>
</comment>
<reference evidence="8" key="1">
    <citation type="journal article" date="2019" name="Int. J. Syst. Evol. Microbiol.">
        <title>The Global Catalogue of Microorganisms (GCM) 10K type strain sequencing project: providing services to taxonomists for standard genome sequencing and annotation.</title>
        <authorList>
            <consortium name="The Broad Institute Genomics Platform"/>
            <consortium name="The Broad Institute Genome Sequencing Center for Infectious Disease"/>
            <person name="Wu L."/>
            <person name="Ma J."/>
        </authorList>
    </citation>
    <scope>NUCLEOTIDE SEQUENCE [LARGE SCALE GENOMIC DNA]</scope>
    <source>
        <strain evidence="8">JCM 16949</strain>
    </source>
</reference>
<evidence type="ECO:0000256" key="1">
    <source>
        <dbReference type="ARBA" id="ARBA00004496"/>
    </source>
</evidence>
<dbReference type="PROSITE" id="PS01162">
    <property type="entry name" value="QOR_ZETA_CRYSTAL"/>
    <property type="match status" value="1"/>
</dbReference>
<dbReference type="PANTHER" id="PTHR44154:SF1">
    <property type="entry name" value="QUINONE OXIDOREDUCTASE"/>
    <property type="match status" value="1"/>
</dbReference>
<dbReference type="InterPro" id="IPR011032">
    <property type="entry name" value="GroES-like_sf"/>
</dbReference>
<dbReference type="CDD" id="cd05289">
    <property type="entry name" value="MDR_like_2"/>
    <property type="match status" value="1"/>
</dbReference>
<comment type="subcellular location">
    <subcellularLocation>
        <location evidence="1">Cytoplasm</location>
    </subcellularLocation>
</comment>
<name>A0ABP7FYS2_9MICO</name>
<dbReference type="Proteomes" id="UP001501004">
    <property type="component" value="Unassembled WGS sequence"/>
</dbReference>
<dbReference type="Gene3D" id="3.90.180.10">
    <property type="entry name" value="Medium-chain alcohol dehydrogenases, catalytic domain"/>
    <property type="match status" value="1"/>
</dbReference>
<sequence length="308" mass="31345">MSKAVRYSEYGGPEVLEVVEVPEPHAGDGEVRVAVRAAGLNPFDFKVRRGGYIPNHQLPSLQGAEFAGVIDEVGAGVTGFSVGDEVLGWIGRGAQAEYVVVPAAHVAAKPAGLDWAVAACVGLVANTARRAVDSLALGSDDTVLVTAAAGGVGVIAVQFAKATGATVVGTASEANHEFLRGLGVIPVAYGQASDGTSELERLRAAVRGPYTAALDNIGGDAIRTALALGIPADRVNTVADKAAVEELGVQGVGGGKKTSEELAGFARQAAEGELVVPVRSTYHLPDVVAAFRDLETGHGLGKIALLIP</sequence>